<protein>
    <submittedName>
        <fullName evidence="2">DUF4292 domain-containing protein</fullName>
    </submittedName>
</protein>
<evidence type="ECO:0000313" key="3">
    <source>
        <dbReference type="Proteomes" id="UP000249177"/>
    </source>
</evidence>
<accession>A0A2W7UPA9</accession>
<sequence length="267" mass="30747">MNRFLVRVLFVFIVCVGSSLTLVSCKAKAKVVNESKSTDTNRMTAERIIKNYYANKNDFNTLYIKSNVKYSDDKQTQNLTAEIKIKKNEQILVSIRFLGITMAKALITPTTVSYYEKLNASYFEGDFSTLSKWLGTDLDFNKVQNILVGQAMDDLTKGNYKDSLVDQTYRLENILNDNTKKYFFLDKDKFLLNKQEITQTSENRKIEVSYSDYKMYNESPIPSDIAINAEQEKGKTEINLGYSTITINEELTFPYSVPNGYKRILIK</sequence>
<dbReference type="InterPro" id="IPR025634">
    <property type="entry name" value="DUF4292"/>
</dbReference>
<organism evidence="2 3">
    <name type="scientific">Flavobacterium aquariorum</name>
    <dbReference type="NCBI Taxonomy" id="2217670"/>
    <lineage>
        <taxon>Bacteria</taxon>
        <taxon>Pseudomonadati</taxon>
        <taxon>Bacteroidota</taxon>
        <taxon>Flavobacteriia</taxon>
        <taxon>Flavobacteriales</taxon>
        <taxon>Flavobacteriaceae</taxon>
        <taxon>Flavobacterium</taxon>
    </lineage>
</organism>
<keyword evidence="1" id="KW-0732">Signal</keyword>
<feature type="chain" id="PRO_5015846429" evidence="1">
    <location>
        <begin position="30"/>
        <end position="267"/>
    </location>
</feature>
<feature type="signal peptide" evidence="1">
    <location>
        <begin position="1"/>
        <end position="29"/>
    </location>
</feature>
<dbReference type="AlphaFoldDB" id="A0A2W7UPA9"/>
<proteinExistence type="predicted"/>
<dbReference type="RefSeq" id="WP_111408325.1">
    <property type="nucleotide sequence ID" value="NZ_QKXH01000001.1"/>
</dbReference>
<evidence type="ECO:0000313" key="2">
    <source>
        <dbReference type="EMBL" id="PZX95255.1"/>
    </source>
</evidence>
<dbReference type="EMBL" id="QKXH01000001">
    <property type="protein sequence ID" value="PZX95255.1"/>
    <property type="molecule type" value="Genomic_DNA"/>
</dbReference>
<keyword evidence="3" id="KW-1185">Reference proteome</keyword>
<dbReference type="Pfam" id="PF14125">
    <property type="entry name" value="DUF4292"/>
    <property type="match status" value="1"/>
</dbReference>
<dbReference type="PROSITE" id="PS51257">
    <property type="entry name" value="PROKAR_LIPOPROTEIN"/>
    <property type="match status" value="1"/>
</dbReference>
<comment type="caution">
    <text evidence="2">The sequence shown here is derived from an EMBL/GenBank/DDBJ whole genome shotgun (WGS) entry which is preliminary data.</text>
</comment>
<name>A0A2W7UPA9_9FLAO</name>
<dbReference type="Proteomes" id="UP000249177">
    <property type="component" value="Unassembled WGS sequence"/>
</dbReference>
<evidence type="ECO:0000256" key="1">
    <source>
        <dbReference type="SAM" id="SignalP"/>
    </source>
</evidence>
<dbReference type="OrthoDB" id="849114at2"/>
<dbReference type="Gene3D" id="2.50.20.10">
    <property type="entry name" value="Lipoprotein localisation LolA/LolB/LppX"/>
    <property type="match status" value="1"/>
</dbReference>
<reference evidence="2 3" key="1">
    <citation type="submission" date="2018-06" db="EMBL/GenBank/DDBJ databases">
        <title>Flavobacterium sp IMCC34762, genome.</title>
        <authorList>
            <person name="Joung Y."/>
            <person name="Cho J."/>
            <person name="Song J."/>
        </authorList>
    </citation>
    <scope>NUCLEOTIDE SEQUENCE [LARGE SCALE GENOMIC DNA]</scope>
    <source>
        <strain evidence="2 3">IMCC34762</strain>
    </source>
</reference>
<gene>
    <name evidence="2" type="ORF">DOS84_01450</name>
</gene>